<name>A0A376BV73_9NEIS</name>
<accession>A0A376BV73</accession>
<proteinExistence type="predicted"/>
<keyword evidence="3" id="KW-1185">Reference proteome</keyword>
<feature type="coiled-coil region" evidence="1">
    <location>
        <begin position="7"/>
        <end position="34"/>
    </location>
</feature>
<dbReference type="AlphaFoldDB" id="A0A376BV73"/>
<sequence>MNEKKLSKQEERELLALQCELARLKMQVSRQRIEQQKKIKTHDHHQLMNAAQIASDVLSNPLWKMSLLRGGKQKWWIGAMLLLWQMYSGKQK</sequence>
<organism evidence="2 3">
    <name type="scientific">Alysiella crassa</name>
    <dbReference type="NCBI Taxonomy" id="153491"/>
    <lineage>
        <taxon>Bacteria</taxon>
        <taxon>Pseudomonadati</taxon>
        <taxon>Pseudomonadota</taxon>
        <taxon>Betaproteobacteria</taxon>
        <taxon>Neisseriales</taxon>
        <taxon>Neisseriaceae</taxon>
        <taxon>Alysiella</taxon>
    </lineage>
</organism>
<dbReference type="RefSeq" id="WP_034290739.1">
    <property type="nucleotide sequence ID" value="NZ_CP091519.2"/>
</dbReference>
<dbReference type="OrthoDB" id="9956831at2"/>
<evidence type="ECO:0008006" key="4">
    <source>
        <dbReference type="Google" id="ProtNLM"/>
    </source>
</evidence>
<dbReference type="Proteomes" id="UP000254209">
    <property type="component" value="Unassembled WGS sequence"/>
</dbReference>
<evidence type="ECO:0000313" key="2">
    <source>
        <dbReference type="EMBL" id="SSY80887.1"/>
    </source>
</evidence>
<reference evidence="2 3" key="1">
    <citation type="submission" date="2018-06" db="EMBL/GenBank/DDBJ databases">
        <authorList>
            <consortium name="Pathogen Informatics"/>
            <person name="Doyle S."/>
        </authorList>
    </citation>
    <scope>NUCLEOTIDE SEQUENCE [LARGE SCALE GENOMIC DNA]</scope>
    <source>
        <strain evidence="2 3">NCTC10283</strain>
    </source>
</reference>
<dbReference type="EMBL" id="UFSO01000003">
    <property type="protein sequence ID" value="SSY80887.1"/>
    <property type="molecule type" value="Genomic_DNA"/>
</dbReference>
<gene>
    <name evidence="2" type="ORF">NCTC10283_02451</name>
</gene>
<dbReference type="STRING" id="1120980.GCA_000745955_00222"/>
<evidence type="ECO:0000313" key="3">
    <source>
        <dbReference type="Proteomes" id="UP000254209"/>
    </source>
</evidence>
<keyword evidence="1" id="KW-0175">Coiled coil</keyword>
<evidence type="ECO:0000256" key="1">
    <source>
        <dbReference type="SAM" id="Coils"/>
    </source>
</evidence>
<protein>
    <recommendedName>
        <fullName evidence="4">YqjK-like protein</fullName>
    </recommendedName>
</protein>